<proteinExistence type="predicted"/>
<dbReference type="Proteomes" id="UP001159363">
    <property type="component" value="Chromosome 10"/>
</dbReference>
<evidence type="ECO:0000313" key="2">
    <source>
        <dbReference type="Proteomes" id="UP001159363"/>
    </source>
</evidence>
<keyword evidence="2" id="KW-1185">Reference proteome</keyword>
<gene>
    <name evidence="1" type="ORF">PR048_025963</name>
</gene>
<sequence>MVSILEESNVGGTTSYAEFLLLDTCVQEVKFLSSLCLVRAGMWNYTIVLLNLEGGRDYLRDSNVYTVADCSDLLCVTEPPSKQYITTPNSKTIHGKAIEGRRIFYGNHLFTEIRRLCNHNKIFECDFSHTKLIEEHRK</sequence>
<protein>
    <submittedName>
        <fullName evidence="1">Uncharacterized protein</fullName>
    </submittedName>
</protein>
<evidence type="ECO:0000313" key="1">
    <source>
        <dbReference type="EMBL" id="KAJ8872359.1"/>
    </source>
</evidence>
<reference evidence="1 2" key="1">
    <citation type="submission" date="2023-02" db="EMBL/GenBank/DDBJ databases">
        <title>LHISI_Scaffold_Assembly.</title>
        <authorList>
            <person name="Stuart O.P."/>
            <person name="Cleave R."/>
            <person name="Magrath M.J.L."/>
            <person name="Mikheyev A.S."/>
        </authorList>
    </citation>
    <scope>NUCLEOTIDE SEQUENCE [LARGE SCALE GENOMIC DNA]</scope>
    <source>
        <strain evidence="1">Daus_M_001</strain>
        <tissue evidence="1">Leg muscle</tissue>
    </source>
</reference>
<organism evidence="1 2">
    <name type="scientific">Dryococelus australis</name>
    <dbReference type="NCBI Taxonomy" id="614101"/>
    <lineage>
        <taxon>Eukaryota</taxon>
        <taxon>Metazoa</taxon>
        <taxon>Ecdysozoa</taxon>
        <taxon>Arthropoda</taxon>
        <taxon>Hexapoda</taxon>
        <taxon>Insecta</taxon>
        <taxon>Pterygota</taxon>
        <taxon>Neoptera</taxon>
        <taxon>Polyneoptera</taxon>
        <taxon>Phasmatodea</taxon>
        <taxon>Verophasmatodea</taxon>
        <taxon>Anareolatae</taxon>
        <taxon>Phasmatidae</taxon>
        <taxon>Eurycanthinae</taxon>
        <taxon>Dryococelus</taxon>
    </lineage>
</organism>
<comment type="caution">
    <text evidence="1">The sequence shown here is derived from an EMBL/GenBank/DDBJ whole genome shotgun (WGS) entry which is preliminary data.</text>
</comment>
<accession>A0ABQ9GK20</accession>
<name>A0ABQ9GK20_9NEOP</name>
<dbReference type="EMBL" id="JARBHB010000011">
    <property type="protein sequence ID" value="KAJ8872359.1"/>
    <property type="molecule type" value="Genomic_DNA"/>
</dbReference>